<accession>A0A0F9BMT0</accession>
<dbReference type="EMBL" id="LAZR01037070">
    <property type="protein sequence ID" value="KKL23179.1"/>
    <property type="molecule type" value="Genomic_DNA"/>
</dbReference>
<evidence type="ECO:0000313" key="1">
    <source>
        <dbReference type="EMBL" id="KKL23179.1"/>
    </source>
</evidence>
<protein>
    <recommendedName>
        <fullName evidence="2">C2H2-type domain-containing protein</fullName>
    </recommendedName>
</protein>
<dbReference type="PANTHER" id="PTHR33293">
    <property type="entry name" value="INSERTION ELEMENT IS1 1 PROTEIN INSB-RELATED"/>
    <property type="match status" value="1"/>
</dbReference>
<sequence length="185" mass="21865">MPRQQSAIHQFCPNNECQLYGQSGKGNVLRYGFFHLKRRKRRRYRCKTCGHTFCSTTGTVYHRIHKSRNIFDEVCSLSVNGVSKSTIARVKRLSWNTVSRWLERAAKAAKQFSKLRLRGFVLHELQLDEIRTFLDSKKRPIWIITAIEVWSRLWPSCVLGRRNYRNIRKLLRDLLGKSKFINPIL</sequence>
<comment type="caution">
    <text evidence="1">The sequence shown here is derived from an EMBL/GenBank/DDBJ whole genome shotgun (WGS) entry which is preliminary data.</text>
</comment>
<reference evidence="1" key="1">
    <citation type="journal article" date="2015" name="Nature">
        <title>Complex archaea that bridge the gap between prokaryotes and eukaryotes.</title>
        <authorList>
            <person name="Spang A."/>
            <person name="Saw J.H."/>
            <person name="Jorgensen S.L."/>
            <person name="Zaremba-Niedzwiedzka K."/>
            <person name="Martijn J."/>
            <person name="Lind A.E."/>
            <person name="van Eijk R."/>
            <person name="Schleper C."/>
            <person name="Guy L."/>
            <person name="Ettema T.J."/>
        </authorList>
    </citation>
    <scope>NUCLEOTIDE SEQUENCE</scope>
</reference>
<name>A0A0F9BMT0_9ZZZZ</name>
<feature type="non-terminal residue" evidence="1">
    <location>
        <position position="185"/>
    </location>
</feature>
<organism evidence="1">
    <name type="scientific">marine sediment metagenome</name>
    <dbReference type="NCBI Taxonomy" id="412755"/>
    <lineage>
        <taxon>unclassified sequences</taxon>
        <taxon>metagenomes</taxon>
        <taxon>ecological metagenomes</taxon>
    </lineage>
</organism>
<gene>
    <name evidence="1" type="ORF">LCGC14_2427980</name>
</gene>
<dbReference type="AlphaFoldDB" id="A0A0F9BMT0"/>
<dbReference type="InterPro" id="IPR051354">
    <property type="entry name" value="Transposase_27_IS1"/>
</dbReference>
<evidence type="ECO:0008006" key="2">
    <source>
        <dbReference type="Google" id="ProtNLM"/>
    </source>
</evidence>
<dbReference type="PANTHER" id="PTHR33293:SF1">
    <property type="entry name" value="INSERTION ELEMENT IS1 1 PROTEIN INSB-RELATED"/>
    <property type="match status" value="1"/>
</dbReference>
<proteinExistence type="predicted"/>